<evidence type="ECO:0008006" key="4">
    <source>
        <dbReference type="Google" id="ProtNLM"/>
    </source>
</evidence>
<reference evidence="2" key="1">
    <citation type="journal article" date="2014" name="Int. J. Syst. Evol. Microbiol.">
        <title>Complete genome sequence of Corynebacterium casei LMG S-19264T (=DSM 44701T), isolated from a smear-ripened cheese.</title>
        <authorList>
            <consortium name="US DOE Joint Genome Institute (JGI-PGF)"/>
            <person name="Walter F."/>
            <person name="Albersmeier A."/>
            <person name="Kalinowski J."/>
            <person name="Ruckert C."/>
        </authorList>
    </citation>
    <scope>NUCLEOTIDE SEQUENCE</scope>
    <source>
        <strain evidence="2">JCM 4784</strain>
    </source>
</reference>
<proteinExistence type="predicted"/>
<protein>
    <recommendedName>
        <fullName evidence="4">Lipoprotein</fullName>
    </recommendedName>
</protein>
<dbReference type="AlphaFoldDB" id="A0A918ZM57"/>
<gene>
    <name evidence="2" type="ORF">GCM10018785_31950</name>
</gene>
<feature type="signal peptide" evidence="1">
    <location>
        <begin position="1"/>
        <end position="30"/>
    </location>
</feature>
<organism evidence="2 3">
    <name type="scientific">Streptomyces longispororuber</name>
    <dbReference type="NCBI Taxonomy" id="68230"/>
    <lineage>
        <taxon>Bacteria</taxon>
        <taxon>Bacillati</taxon>
        <taxon>Actinomycetota</taxon>
        <taxon>Actinomycetes</taxon>
        <taxon>Kitasatosporales</taxon>
        <taxon>Streptomycetaceae</taxon>
        <taxon>Streptomyces</taxon>
    </lineage>
</organism>
<feature type="chain" id="PRO_5036743521" description="Lipoprotein" evidence="1">
    <location>
        <begin position="31"/>
        <end position="140"/>
    </location>
</feature>
<keyword evidence="3" id="KW-1185">Reference proteome</keyword>
<dbReference type="EMBL" id="BNBT01000041">
    <property type="protein sequence ID" value="GHE60455.1"/>
    <property type="molecule type" value="Genomic_DNA"/>
</dbReference>
<evidence type="ECO:0000313" key="2">
    <source>
        <dbReference type="EMBL" id="GHE60455.1"/>
    </source>
</evidence>
<comment type="caution">
    <text evidence="2">The sequence shown here is derived from an EMBL/GenBank/DDBJ whole genome shotgun (WGS) entry which is preliminary data.</text>
</comment>
<keyword evidence="1" id="KW-0732">Signal</keyword>
<evidence type="ECO:0000256" key="1">
    <source>
        <dbReference type="SAM" id="SignalP"/>
    </source>
</evidence>
<evidence type="ECO:0000313" key="3">
    <source>
        <dbReference type="Proteomes" id="UP000608024"/>
    </source>
</evidence>
<dbReference type="Proteomes" id="UP000608024">
    <property type="component" value="Unassembled WGS sequence"/>
</dbReference>
<sequence>MRGRTTGGVAGAGALAVALLSALTGCGALAEREDAAGAAADRFTRSLRAADAGRGCAALAPGTRDELERTAELPCVRALPDAGLPDAGGVRSVDVYGRQARVVLRRDTLFLSSFPDGWKVTAAGCTARPEQPYQCLIKGG</sequence>
<reference evidence="2" key="2">
    <citation type="submission" date="2020-09" db="EMBL/GenBank/DDBJ databases">
        <authorList>
            <person name="Sun Q."/>
            <person name="Ohkuma M."/>
        </authorList>
    </citation>
    <scope>NUCLEOTIDE SEQUENCE</scope>
    <source>
        <strain evidence="2">JCM 4784</strain>
    </source>
</reference>
<accession>A0A918ZM57</accession>
<dbReference type="PROSITE" id="PS51257">
    <property type="entry name" value="PROKAR_LIPOPROTEIN"/>
    <property type="match status" value="1"/>
</dbReference>
<dbReference type="RefSeq" id="WP_229925669.1">
    <property type="nucleotide sequence ID" value="NZ_BNBT01000041.1"/>
</dbReference>
<name>A0A918ZM57_9ACTN</name>